<dbReference type="GO" id="GO:0004828">
    <property type="term" value="F:serine-tRNA ligase activity"/>
    <property type="evidence" value="ECO:0007669"/>
    <property type="project" value="UniProtKB-UniRule"/>
</dbReference>
<dbReference type="PANTHER" id="PTHR43697">
    <property type="entry name" value="SERYL-TRNA SYNTHETASE"/>
    <property type="match status" value="1"/>
</dbReference>
<evidence type="ECO:0000256" key="4">
    <source>
        <dbReference type="ARBA" id="ARBA00012840"/>
    </source>
</evidence>
<evidence type="ECO:0000256" key="11">
    <source>
        <dbReference type="ARBA" id="ARBA00039158"/>
    </source>
</evidence>
<gene>
    <name evidence="18" type="ORF">COU19_02990</name>
</gene>
<comment type="catalytic activity">
    <reaction evidence="13">
        <text>tRNA(Ser) + L-serine + ATP = L-seryl-tRNA(Ser) + AMP + diphosphate + H(+)</text>
        <dbReference type="Rhea" id="RHEA:12292"/>
        <dbReference type="Rhea" id="RHEA-COMP:9669"/>
        <dbReference type="Rhea" id="RHEA-COMP:9703"/>
        <dbReference type="ChEBI" id="CHEBI:15378"/>
        <dbReference type="ChEBI" id="CHEBI:30616"/>
        <dbReference type="ChEBI" id="CHEBI:33019"/>
        <dbReference type="ChEBI" id="CHEBI:33384"/>
        <dbReference type="ChEBI" id="CHEBI:78442"/>
        <dbReference type="ChEBI" id="CHEBI:78533"/>
        <dbReference type="ChEBI" id="CHEBI:456215"/>
        <dbReference type="EC" id="6.1.1.11"/>
    </reaction>
</comment>
<dbReference type="PRINTS" id="PR00981">
    <property type="entry name" value="TRNASYNTHSER"/>
</dbReference>
<dbReference type="InterPro" id="IPR045864">
    <property type="entry name" value="aa-tRNA-synth_II/BPL/LPL"/>
</dbReference>
<feature type="coiled-coil region" evidence="15">
    <location>
        <begin position="202"/>
        <end position="265"/>
    </location>
</feature>
<dbReference type="EMBL" id="PFBL01000023">
    <property type="protein sequence ID" value="PIR82950.1"/>
    <property type="molecule type" value="Genomic_DNA"/>
</dbReference>
<dbReference type="InterPro" id="IPR002314">
    <property type="entry name" value="aa-tRNA-synt_IIb"/>
</dbReference>
<dbReference type="InterPro" id="IPR010978">
    <property type="entry name" value="tRNA-bd_arm"/>
</dbReference>
<evidence type="ECO:0000256" key="10">
    <source>
        <dbReference type="ARBA" id="ARBA00023146"/>
    </source>
</evidence>
<proteinExistence type="inferred from homology"/>
<comment type="caution">
    <text evidence="18">The sequence shown here is derived from an EMBL/GenBank/DDBJ whole genome shotgun (WGS) entry which is preliminary data.</text>
</comment>
<evidence type="ECO:0000256" key="8">
    <source>
        <dbReference type="ARBA" id="ARBA00022840"/>
    </source>
</evidence>
<evidence type="ECO:0000256" key="2">
    <source>
        <dbReference type="ARBA" id="ARBA00005045"/>
    </source>
</evidence>
<feature type="compositionally biased region" description="Basic and acidic residues" evidence="16">
    <location>
        <begin position="129"/>
        <end position="150"/>
    </location>
</feature>
<evidence type="ECO:0000256" key="6">
    <source>
        <dbReference type="ARBA" id="ARBA00022598"/>
    </source>
</evidence>
<keyword evidence="6 18" id="KW-0436">Ligase</keyword>
<comment type="similarity">
    <text evidence="3">Belongs to the class-II aminoacyl-tRNA synthetase family. Type-1 seryl-tRNA synthetase subfamily.</text>
</comment>
<keyword evidence="8" id="KW-0067">ATP-binding</keyword>
<organism evidence="18 19">
    <name type="scientific">Candidatus Kaiserbacteria bacterium CG10_big_fil_rev_8_21_14_0_10_56_12</name>
    <dbReference type="NCBI Taxonomy" id="1974611"/>
    <lineage>
        <taxon>Bacteria</taxon>
        <taxon>Candidatus Kaiseribacteriota</taxon>
    </lineage>
</organism>
<name>A0A2H0U9B7_9BACT</name>
<comment type="pathway">
    <text evidence="2">Aminoacyl-tRNA biosynthesis; selenocysteinyl-tRNA(Sec) biosynthesis; L-seryl-tRNA(Sec) from L-serine and tRNA(Sec): step 1/1.</text>
</comment>
<dbReference type="Pfam" id="PF02403">
    <property type="entry name" value="Seryl_tRNA_N"/>
    <property type="match status" value="1"/>
</dbReference>
<dbReference type="InterPro" id="IPR002317">
    <property type="entry name" value="Ser-tRNA-ligase_type_1"/>
</dbReference>
<dbReference type="AlphaFoldDB" id="A0A2H0U9B7"/>
<dbReference type="GO" id="GO:0005524">
    <property type="term" value="F:ATP binding"/>
    <property type="evidence" value="ECO:0007669"/>
    <property type="project" value="UniProtKB-KW"/>
</dbReference>
<evidence type="ECO:0000256" key="12">
    <source>
        <dbReference type="ARBA" id="ARBA00047929"/>
    </source>
</evidence>
<evidence type="ECO:0000256" key="15">
    <source>
        <dbReference type="SAM" id="Coils"/>
    </source>
</evidence>
<keyword evidence="9" id="KW-0648">Protein biosynthesis</keyword>
<dbReference type="SUPFAM" id="SSF46589">
    <property type="entry name" value="tRNA-binding arm"/>
    <property type="match status" value="1"/>
</dbReference>
<dbReference type="InterPro" id="IPR042103">
    <property type="entry name" value="SerRS_1_N_sf"/>
</dbReference>
<dbReference type="CDD" id="cd00770">
    <property type="entry name" value="SerRS_core"/>
    <property type="match status" value="1"/>
</dbReference>
<feature type="compositionally biased region" description="Basic residues" evidence="16">
    <location>
        <begin position="95"/>
        <end position="106"/>
    </location>
</feature>
<protein>
    <recommendedName>
        <fullName evidence="11 14">Serine--tRNA ligase</fullName>
        <ecNumber evidence="4 14">6.1.1.11</ecNumber>
    </recommendedName>
</protein>
<keyword evidence="5" id="KW-0963">Cytoplasm</keyword>
<dbReference type="SUPFAM" id="SSF55681">
    <property type="entry name" value="Class II aaRS and biotin synthetases"/>
    <property type="match status" value="1"/>
</dbReference>
<evidence type="ECO:0000256" key="5">
    <source>
        <dbReference type="ARBA" id="ARBA00022490"/>
    </source>
</evidence>
<sequence length="593" mass="68444">MSITLDVRGENNEQCVRGSVSDHLLHRGRYGGSRIQQRAQRTVGSQPVLWRTCRLRELHAHYARRTVSVGRPRAGDVRRHRIRQAGGGERERPLHNARRRRGRQPHRRDSAGWERRRSGSPEQGGDAAPLRHSERRNSGSRVEPDRTPRPTEQENLLRWVLSFIYGAVYYFDMLDIKFIRENADVVKAGAEKKHIKVDIDRLLTADDERKQLRQDIDAKKAEQNRRSNEIQRAQGEERAKLLEAMKQLKAGMAETEERYKVVMEEWQKLMLAVPNVPDMSVPEGETDADNKELKRWGAPTAFDFEPKGHVELMTALDMVDFERGIKAHGFRGYFLKNDGALLSWAIWNYAREFFLKKNFNPFIAPAIVNKEFFYGTGHLPGDAADIFQTQDDQYLAGTAEVPMMAYHAGEVLTQEELPKRYLAFSACFRREAGSHGKDVTGLIRVHEFYKWEQLVLCEASHDESVKFHEELNRNTEEFIESLKISYRQLEICGGDLKAAHVRSYDIELWVPKEETYREIASASYYHDFQTRRFNIRYKDAEGKLRYVHSLNATAIPTPRILVSIVENYQQADGSIKVPDVLVPYVGKSHITKP</sequence>
<dbReference type="InterPro" id="IPR015866">
    <property type="entry name" value="Ser-tRNA-synth_1_N"/>
</dbReference>
<dbReference type="GO" id="GO:0006434">
    <property type="term" value="P:seryl-tRNA aminoacylation"/>
    <property type="evidence" value="ECO:0007669"/>
    <property type="project" value="UniProtKB-UniRule"/>
</dbReference>
<dbReference type="Proteomes" id="UP000230179">
    <property type="component" value="Unassembled WGS sequence"/>
</dbReference>
<evidence type="ECO:0000313" key="19">
    <source>
        <dbReference type="Proteomes" id="UP000230179"/>
    </source>
</evidence>
<evidence type="ECO:0000256" key="7">
    <source>
        <dbReference type="ARBA" id="ARBA00022741"/>
    </source>
</evidence>
<dbReference type="NCBIfam" id="TIGR00414">
    <property type="entry name" value="serS"/>
    <property type="match status" value="1"/>
</dbReference>
<dbReference type="Gene3D" id="3.30.930.10">
    <property type="entry name" value="Bira Bifunctional Protein, Domain 2"/>
    <property type="match status" value="1"/>
</dbReference>
<keyword evidence="7" id="KW-0547">Nucleotide-binding</keyword>
<dbReference type="Gene3D" id="1.10.287.40">
    <property type="entry name" value="Serine-tRNA synthetase, tRNA binding domain"/>
    <property type="match status" value="1"/>
</dbReference>
<evidence type="ECO:0000256" key="9">
    <source>
        <dbReference type="ARBA" id="ARBA00022917"/>
    </source>
</evidence>
<dbReference type="PANTHER" id="PTHR43697:SF1">
    <property type="entry name" value="SERINE--TRNA LIGASE"/>
    <property type="match status" value="1"/>
</dbReference>
<reference evidence="19" key="1">
    <citation type="submission" date="2017-09" db="EMBL/GenBank/DDBJ databases">
        <title>Depth-based differentiation of microbial function through sediment-hosted aquifers and enrichment of novel symbionts in the deep terrestrial subsurface.</title>
        <authorList>
            <person name="Probst A.J."/>
            <person name="Ladd B."/>
            <person name="Jarett J.K."/>
            <person name="Geller-Mcgrath D.E."/>
            <person name="Sieber C.M.K."/>
            <person name="Emerson J.B."/>
            <person name="Anantharaman K."/>
            <person name="Thomas B.C."/>
            <person name="Malmstrom R."/>
            <person name="Stieglmeier M."/>
            <person name="Klingl A."/>
            <person name="Woyke T."/>
            <person name="Ryan C.M."/>
            <person name="Banfield J.F."/>
        </authorList>
    </citation>
    <scope>NUCLEOTIDE SEQUENCE [LARGE SCALE GENOMIC DNA]</scope>
</reference>
<feature type="domain" description="Aminoacyl-transfer RNA synthetases class-II family profile" evidence="17">
    <location>
        <begin position="346"/>
        <end position="578"/>
    </location>
</feature>
<dbReference type="GO" id="GO:0005737">
    <property type="term" value="C:cytoplasm"/>
    <property type="evidence" value="ECO:0007669"/>
    <property type="project" value="UniProtKB-SubCell"/>
</dbReference>
<keyword evidence="10" id="KW-0030">Aminoacyl-tRNA synthetase</keyword>
<feature type="compositionally biased region" description="Basic and acidic residues" evidence="16">
    <location>
        <begin position="107"/>
        <end position="119"/>
    </location>
</feature>
<dbReference type="EC" id="6.1.1.11" evidence="4 14"/>
<evidence type="ECO:0000256" key="14">
    <source>
        <dbReference type="NCBIfam" id="TIGR00414"/>
    </source>
</evidence>
<comment type="catalytic activity">
    <reaction evidence="12">
        <text>tRNA(Sec) + L-serine + ATP = L-seryl-tRNA(Sec) + AMP + diphosphate + H(+)</text>
        <dbReference type="Rhea" id="RHEA:42580"/>
        <dbReference type="Rhea" id="RHEA-COMP:9742"/>
        <dbReference type="Rhea" id="RHEA-COMP:10128"/>
        <dbReference type="ChEBI" id="CHEBI:15378"/>
        <dbReference type="ChEBI" id="CHEBI:30616"/>
        <dbReference type="ChEBI" id="CHEBI:33019"/>
        <dbReference type="ChEBI" id="CHEBI:33384"/>
        <dbReference type="ChEBI" id="CHEBI:78442"/>
        <dbReference type="ChEBI" id="CHEBI:78533"/>
        <dbReference type="ChEBI" id="CHEBI:456215"/>
        <dbReference type="EC" id="6.1.1.11"/>
    </reaction>
</comment>
<evidence type="ECO:0000259" key="17">
    <source>
        <dbReference type="PROSITE" id="PS50862"/>
    </source>
</evidence>
<evidence type="ECO:0000256" key="13">
    <source>
        <dbReference type="ARBA" id="ARBA00048823"/>
    </source>
</evidence>
<evidence type="ECO:0000256" key="16">
    <source>
        <dbReference type="SAM" id="MobiDB-lite"/>
    </source>
</evidence>
<dbReference type="Pfam" id="PF00587">
    <property type="entry name" value="tRNA-synt_2b"/>
    <property type="match status" value="1"/>
</dbReference>
<dbReference type="InterPro" id="IPR033729">
    <property type="entry name" value="SerRS_core"/>
</dbReference>
<evidence type="ECO:0000313" key="18">
    <source>
        <dbReference type="EMBL" id="PIR82950.1"/>
    </source>
</evidence>
<evidence type="ECO:0000256" key="1">
    <source>
        <dbReference type="ARBA" id="ARBA00004496"/>
    </source>
</evidence>
<keyword evidence="15" id="KW-0175">Coiled coil</keyword>
<accession>A0A2H0U9B7</accession>
<dbReference type="InterPro" id="IPR006195">
    <property type="entry name" value="aa-tRNA-synth_II"/>
</dbReference>
<dbReference type="PROSITE" id="PS50862">
    <property type="entry name" value="AA_TRNA_LIGASE_II"/>
    <property type="match status" value="1"/>
</dbReference>
<comment type="subcellular location">
    <subcellularLocation>
        <location evidence="1">Cytoplasm</location>
    </subcellularLocation>
</comment>
<feature type="region of interest" description="Disordered" evidence="16">
    <location>
        <begin position="69"/>
        <end position="150"/>
    </location>
</feature>
<evidence type="ECO:0000256" key="3">
    <source>
        <dbReference type="ARBA" id="ARBA00010728"/>
    </source>
</evidence>